<keyword evidence="2" id="KW-0614">Plasmid</keyword>
<feature type="transmembrane region" description="Helical" evidence="1">
    <location>
        <begin position="145"/>
        <end position="167"/>
    </location>
</feature>
<feature type="transmembrane region" description="Helical" evidence="1">
    <location>
        <begin position="179"/>
        <end position="203"/>
    </location>
</feature>
<geneLocation type="plasmid" evidence="2 3">
    <name>pHBOR01</name>
</geneLocation>
<keyword evidence="1" id="KW-1133">Transmembrane helix</keyword>
<dbReference type="GO" id="GO:0005886">
    <property type="term" value="C:plasma membrane"/>
    <property type="evidence" value="ECO:0007669"/>
    <property type="project" value="UniProtKB-SubCell"/>
</dbReference>
<protein>
    <recommendedName>
        <fullName evidence="4">ABC transporter permease</fullName>
    </recommendedName>
</protein>
<keyword evidence="3" id="KW-1185">Reference proteome</keyword>
<feature type="transmembrane region" description="Helical" evidence="1">
    <location>
        <begin position="63"/>
        <end position="86"/>
    </location>
</feature>
<sequence length="299" mass="32601">MYPPQTVLQSVSSRLPLTSKQFWTKVQSPRYWMYGLFLCGLGVAQMLGIGASPNYDPGSEHGFVIIQSNIAYFGSLIAIFAGYASVTSDQASGRIRLLLKLPYARWRYVFEKYLGEGLALGTFTALAILGGLTVSATIYGQPPVLTAVTVPLLSIGYLFVWLSFAVATSVVAKTGRQAITVVISVYLLPMAWTLVTPAVSWLVGDDPALFLFVERLLPMNAYFAATNWAIGVPNSHGPARDVLTKVLTDIPRPTTIIVSELFESVPWFLSGWVSVLVLVIWGLVPMLLACRRFATADIA</sequence>
<dbReference type="AlphaFoldDB" id="E4NUU4"/>
<dbReference type="PANTHER" id="PTHR43471">
    <property type="entry name" value="ABC TRANSPORTER PERMEASE"/>
    <property type="match status" value="1"/>
</dbReference>
<evidence type="ECO:0000313" key="3">
    <source>
        <dbReference type="Proteomes" id="UP000006663"/>
    </source>
</evidence>
<dbReference type="KEGG" id="hbo:Hbor_32840"/>
<feature type="transmembrane region" description="Helical" evidence="1">
    <location>
        <begin position="117"/>
        <end position="139"/>
    </location>
</feature>
<dbReference type="Pfam" id="PF12679">
    <property type="entry name" value="ABC2_membrane_2"/>
    <property type="match status" value="1"/>
</dbReference>
<keyword evidence="1" id="KW-0812">Transmembrane</keyword>
<feature type="transmembrane region" description="Helical" evidence="1">
    <location>
        <begin position="267"/>
        <end position="290"/>
    </location>
</feature>
<evidence type="ECO:0000256" key="1">
    <source>
        <dbReference type="SAM" id="Phobius"/>
    </source>
</evidence>
<dbReference type="Proteomes" id="UP000006663">
    <property type="component" value="Plasmid pHBOR01"/>
</dbReference>
<proteinExistence type="predicted"/>
<organism evidence="2 3">
    <name type="scientific">Halogeometricum borinquense (strain ATCC 700274 / DSM 11551 / JCM 10706 / KCTC 4070 / PR3)</name>
    <dbReference type="NCBI Taxonomy" id="469382"/>
    <lineage>
        <taxon>Archaea</taxon>
        <taxon>Methanobacteriati</taxon>
        <taxon>Methanobacteriota</taxon>
        <taxon>Stenosarchaea group</taxon>
        <taxon>Halobacteria</taxon>
        <taxon>Halobacteriales</taxon>
        <taxon>Haloferacaceae</taxon>
        <taxon>Halogeometricum</taxon>
    </lineage>
</organism>
<dbReference type="GO" id="GO:0140359">
    <property type="term" value="F:ABC-type transporter activity"/>
    <property type="evidence" value="ECO:0007669"/>
    <property type="project" value="InterPro"/>
</dbReference>
<keyword evidence="1" id="KW-0472">Membrane</keyword>
<name>E4NUU4_HALBP</name>
<feature type="transmembrane region" description="Helical" evidence="1">
    <location>
        <begin position="31"/>
        <end position="51"/>
    </location>
</feature>
<evidence type="ECO:0008006" key="4">
    <source>
        <dbReference type="Google" id="ProtNLM"/>
    </source>
</evidence>
<evidence type="ECO:0000313" key="2">
    <source>
        <dbReference type="EMBL" id="ADQ68814.1"/>
    </source>
</evidence>
<reference evidence="3" key="1">
    <citation type="journal article" date="2009" name="Stand. Genomic Sci.">
        <title>Complete genome sequence of Halogeometricum borinquense type strain (PR3).</title>
        <authorList>
            <person name="Malfatti S."/>
            <person name="Tindall B.J."/>
            <person name="Schneider S."/>
            <person name="Fahnrich R."/>
            <person name="Lapidus A."/>
            <person name="Labuttii K."/>
            <person name="Copeland A."/>
            <person name="Glavina Del Rio T."/>
            <person name="Nolan M."/>
            <person name="Chen F."/>
            <person name="Lucas S."/>
            <person name="Tice H."/>
            <person name="Cheng J.F."/>
            <person name="Bruce D."/>
            <person name="Goodwin L."/>
            <person name="Pitluck S."/>
            <person name="Anderson I."/>
            <person name="Pati A."/>
            <person name="Ivanova N."/>
            <person name="Mavromatis K."/>
            <person name="Chen A."/>
            <person name="Palaniappan K."/>
            <person name="D'haeseleer P."/>
            <person name="Goker M."/>
            <person name="Bristow J."/>
            <person name="Eisen J.A."/>
            <person name="Markowitz V."/>
            <person name="Hugenholtz P."/>
            <person name="Kyrpides N.C."/>
            <person name="Klenk H.P."/>
            <person name="Chain P."/>
        </authorList>
    </citation>
    <scope>NUCLEOTIDE SEQUENCE [LARGE SCALE GENOMIC DNA]</scope>
    <source>
        <strain evidence="3">ATCC 700274 / DSM 11551 / JCM 10706 / KCTC 4070 / PR3</strain>
        <plasmid evidence="3">pHBOR01</plasmid>
    </source>
</reference>
<gene>
    <name evidence="2" type="ordered locus">Hbor_32840</name>
</gene>
<accession>E4NUU4</accession>
<dbReference type="EMBL" id="CP001691">
    <property type="protein sequence ID" value="ADQ68814.1"/>
    <property type="molecule type" value="Genomic_DNA"/>
</dbReference>
<dbReference type="HOGENOM" id="CLU_873211_0_0_2"/>